<dbReference type="GeneID" id="20328684"/>
<dbReference type="GO" id="GO:0005929">
    <property type="term" value="C:cilium"/>
    <property type="evidence" value="ECO:0007669"/>
    <property type="project" value="TreeGrafter"/>
</dbReference>
<keyword evidence="5" id="KW-0282">Flagellum</keyword>
<feature type="non-terminal residue" evidence="9">
    <location>
        <position position="444"/>
    </location>
</feature>
<evidence type="ECO:0000313" key="9">
    <source>
        <dbReference type="EMBL" id="KER23957.1"/>
    </source>
</evidence>
<dbReference type="AlphaFoldDB" id="A0A074ZE73"/>
<organism evidence="9 10">
    <name type="scientific">Opisthorchis viverrini</name>
    <name type="common">Southeast Asian liver fluke</name>
    <dbReference type="NCBI Taxonomy" id="6198"/>
    <lineage>
        <taxon>Eukaryota</taxon>
        <taxon>Metazoa</taxon>
        <taxon>Spiralia</taxon>
        <taxon>Lophotrochozoa</taxon>
        <taxon>Platyhelminthes</taxon>
        <taxon>Trematoda</taxon>
        <taxon>Digenea</taxon>
        <taxon>Opisthorchiida</taxon>
        <taxon>Opisthorchiata</taxon>
        <taxon>Opisthorchiidae</taxon>
        <taxon>Opisthorchis</taxon>
    </lineage>
</organism>
<evidence type="ECO:0000256" key="7">
    <source>
        <dbReference type="ARBA" id="ARBA00023212"/>
    </source>
</evidence>
<evidence type="ECO:0000256" key="3">
    <source>
        <dbReference type="ARBA" id="ARBA00022490"/>
    </source>
</evidence>
<sequence>MQAPSGEDGPAHYEAISRRRYLEMTSKCAELRKTMAKQRAATARKFLQEQRAGDAKGSLIGPGCMAFARSSVHVQTGLYLEELTEQIEQDDFATQTDYFLDRPPTPLFVPAKTGVDVATQIYENDLFDFELEVQPILEVLCGKTIEQALLEVAEEEELADLRCQQQVLQEIHNADLAEVARLEDRNRRYEKIDCMVFLELCPTLRPKEGYKGLGQFAEDTTRLPTFEYPVLNREEKQRRKVQYEKAMKLARETAEKIAAKAFTKAYLSPLMKSTFEQLLERGYFYDSVEHVSQHEVPSSFTFTLFFTIRLSNKLWLYGSETSVLNTDAMLSMMTYWNGKRYRFMCFLLQAIRQRHHEFRELGRAICEKACIRQVLPSLRTEVANYVIDRSARLALQRLELAAASTREIREAVNVEILNDAIYDVALEVQAQKEAEEAAENAETT</sequence>
<reference evidence="9 10" key="1">
    <citation type="submission" date="2013-11" db="EMBL/GenBank/DDBJ databases">
        <title>Opisthorchis viverrini - life in the bile duct.</title>
        <authorList>
            <person name="Young N.D."/>
            <person name="Nagarajan N."/>
            <person name="Lin S.J."/>
            <person name="Korhonen P.K."/>
            <person name="Jex A.R."/>
            <person name="Hall R.S."/>
            <person name="Safavi-Hemami H."/>
            <person name="Kaewkong W."/>
            <person name="Bertrand D."/>
            <person name="Gao S."/>
            <person name="Seet Q."/>
            <person name="Wongkham S."/>
            <person name="Teh B.T."/>
            <person name="Wongkham C."/>
            <person name="Intapan P.M."/>
            <person name="Maleewong W."/>
            <person name="Yang X."/>
            <person name="Hu M."/>
            <person name="Wang Z."/>
            <person name="Hofmann A."/>
            <person name="Sternberg P.W."/>
            <person name="Tan P."/>
            <person name="Wang J."/>
            <person name="Gasser R.B."/>
        </authorList>
    </citation>
    <scope>NUCLEOTIDE SEQUENCE [LARGE SCALE GENOMIC DNA]</scope>
</reference>
<dbReference type="Pfam" id="PF06098">
    <property type="entry name" value="Radial_spoke_3"/>
    <property type="match status" value="2"/>
</dbReference>
<dbReference type="STRING" id="6198.A0A074ZE73"/>
<comment type="subcellular location">
    <subcellularLocation>
        <location evidence="1">Cytoplasm</location>
        <location evidence="1">Cytoskeleton</location>
        <location evidence="1">Flagellum axoneme</location>
    </subcellularLocation>
</comment>
<evidence type="ECO:0000256" key="5">
    <source>
        <dbReference type="ARBA" id="ARBA00022846"/>
    </source>
</evidence>
<keyword evidence="3" id="KW-0963">Cytoplasm</keyword>
<keyword evidence="10" id="KW-1185">Reference proteome</keyword>
<dbReference type="CTD" id="20328684"/>
<accession>A0A074ZE73</accession>
<comment type="similarity">
    <text evidence="2">Belongs to the flagellar radial spoke RSP3 family.</text>
</comment>
<evidence type="ECO:0000256" key="1">
    <source>
        <dbReference type="ARBA" id="ARBA00004611"/>
    </source>
</evidence>
<keyword evidence="4" id="KW-0597">Phosphoprotein</keyword>
<dbReference type="Proteomes" id="UP000054324">
    <property type="component" value="Unassembled WGS sequence"/>
</dbReference>
<dbReference type="KEGG" id="ovi:T265_14518"/>
<keyword evidence="8" id="KW-0966">Cell projection</keyword>
<evidence type="ECO:0000313" key="10">
    <source>
        <dbReference type="Proteomes" id="UP000054324"/>
    </source>
</evidence>
<dbReference type="PANTHER" id="PTHR21648">
    <property type="entry name" value="FLAGELLAR RADIAL SPOKE PROTEIN 3"/>
    <property type="match status" value="1"/>
</dbReference>
<dbReference type="OrthoDB" id="313308at2759"/>
<gene>
    <name evidence="9" type="ORF">T265_14518</name>
</gene>
<proteinExistence type="inferred from homology"/>
<keyword evidence="7" id="KW-0206">Cytoskeleton</keyword>
<dbReference type="RefSeq" id="XP_009172295.1">
    <property type="nucleotide sequence ID" value="XM_009174031.1"/>
</dbReference>
<name>A0A074ZE73_OPIVI</name>
<evidence type="ECO:0000256" key="6">
    <source>
        <dbReference type="ARBA" id="ARBA00023069"/>
    </source>
</evidence>
<protein>
    <submittedName>
        <fullName evidence="9">Uncharacterized protein</fullName>
    </submittedName>
</protein>
<evidence type="ECO:0000256" key="4">
    <source>
        <dbReference type="ARBA" id="ARBA00022553"/>
    </source>
</evidence>
<dbReference type="PANTHER" id="PTHR21648:SF0">
    <property type="entry name" value="RADIAL SPOKE HEAD PROTEIN 3 HOMOLOG"/>
    <property type="match status" value="1"/>
</dbReference>
<evidence type="ECO:0000256" key="8">
    <source>
        <dbReference type="ARBA" id="ARBA00023273"/>
    </source>
</evidence>
<evidence type="ECO:0000256" key="2">
    <source>
        <dbReference type="ARBA" id="ARBA00006737"/>
    </source>
</evidence>
<dbReference type="InterPro" id="IPR009290">
    <property type="entry name" value="Radial_spoke_3"/>
</dbReference>
<dbReference type="EMBL" id="KL596828">
    <property type="protein sequence ID" value="KER23957.1"/>
    <property type="molecule type" value="Genomic_DNA"/>
</dbReference>
<keyword evidence="6" id="KW-0969">Cilium</keyword>